<keyword evidence="4" id="KW-1185">Reference proteome</keyword>
<dbReference type="PANTHER" id="PTHR47432">
    <property type="entry name" value="CELL WALL ASSEMBLY REGULATOR SMI1"/>
    <property type="match status" value="1"/>
</dbReference>
<reference evidence="3 4" key="1">
    <citation type="journal article" date="2019" name="Int. J. Syst. Evol. Microbiol.">
        <title>The Global Catalogue of Microorganisms (GCM) 10K type strain sequencing project: providing services to taxonomists for standard genome sequencing and annotation.</title>
        <authorList>
            <consortium name="The Broad Institute Genomics Platform"/>
            <consortium name="The Broad Institute Genome Sequencing Center for Infectious Disease"/>
            <person name="Wu L."/>
            <person name="Ma J."/>
        </authorList>
    </citation>
    <scope>NUCLEOTIDE SEQUENCE [LARGE SCALE GENOMIC DNA]</scope>
    <source>
        <strain evidence="3 4">JCM 3380</strain>
    </source>
</reference>
<dbReference type="InterPro" id="IPR018958">
    <property type="entry name" value="Knr4/Smi1-like_dom"/>
</dbReference>
<evidence type="ECO:0000313" key="3">
    <source>
        <dbReference type="EMBL" id="GAA0246844.1"/>
    </source>
</evidence>
<dbReference type="Proteomes" id="UP001500416">
    <property type="component" value="Unassembled WGS sequence"/>
</dbReference>
<dbReference type="InterPro" id="IPR051873">
    <property type="entry name" value="KNR4/SMI1_regulator"/>
</dbReference>
<dbReference type="Pfam" id="PF09346">
    <property type="entry name" value="SMI1_KNR4"/>
    <property type="match status" value="1"/>
</dbReference>
<dbReference type="PANTHER" id="PTHR47432:SF1">
    <property type="entry name" value="CELL WALL ASSEMBLY REGULATOR SMI1"/>
    <property type="match status" value="1"/>
</dbReference>
<feature type="domain" description="Knr4/Smi1-like" evidence="2">
    <location>
        <begin position="157"/>
        <end position="347"/>
    </location>
</feature>
<evidence type="ECO:0000313" key="4">
    <source>
        <dbReference type="Proteomes" id="UP001500416"/>
    </source>
</evidence>
<dbReference type="EMBL" id="BAAABU010000014">
    <property type="protein sequence ID" value="GAA0246844.1"/>
    <property type="molecule type" value="Genomic_DNA"/>
</dbReference>
<dbReference type="InterPro" id="IPR037883">
    <property type="entry name" value="Knr4/Smi1-like_sf"/>
</dbReference>
<comment type="caution">
    <text evidence="3">The sequence shown here is derived from an EMBL/GenBank/DDBJ whole genome shotgun (WGS) entry which is preliminary data.</text>
</comment>
<feature type="region of interest" description="Disordered" evidence="1">
    <location>
        <begin position="103"/>
        <end position="127"/>
    </location>
</feature>
<proteinExistence type="predicted"/>
<gene>
    <name evidence="3" type="ORF">GCM10010492_53040</name>
</gene>
<evidence type="ECO:0000256" key="1">
    <source>
        <dbReference type="SAM" id="MobiDB-lite"/>
    </source>
</evidence>
<sequence>MAAVARIAERELAPGRPGVWQVVMTGGSWSFKMFPDRGPMGGDASFERFDLIRELEAALRPPGETRTLVVEVALDGRGGAEFAHAFAPGGASADTVVLDPEYRHPHHPRPGMPRPAGVEPTGAPTDPEAVRRVGELLEEFVGHHRRLTGRDPEFGEVRTEEELAAAEREMGLRLPEEVRALYLLIGDDMRETGVLGRYKLMPLREVVSEYLEGEPGAWGWNDGVFALDRVVLEADPPGVVRRVSRSDWWVVAFTDLAGNYCAVDLDPGPAGTPGQLIAYGRDFFGPVGYVAESVTARMSAVLEKLRRDDVEPAEGSGRLIVPLYDEDVDYDASESVGSRDLAEVLADVQNREQVQQLYLNDAETLDLRALTATPRLRNLSINRAGRVHLRLPDTVEALSLEAREADLSELAGHPALWDLTVKGGKVRTADLAKLPALSCVDLSGAEVDDVAGLADLDVRALTLSGDQWAVLRASGRLPAHLAGARRAGNSRVLEVVDWSHWLLATH</sequence>
<name>A0ABN0UDY7_9PSEU</name>
<accession>A0ABN0UDY7</accession>
<dbReference type="SUPFAM" id="SSF160631">
    <property type="entry name" value="SMI1/KNR4-like"/>
    <property type="match status" value="1"/>
</dbReference>
<dbReference type="SMART" id="SM00860">
    <property type="entry name" value="SMI1_KNR4"/>
    <property type="match status" value="1"/>
</dbReference>
<organism evidence="3 4">
    <name type="scientific">Saccharothrix mutabilis subsp. mutabilis</name>
    <dbReference type="NCBI Taxonomy" id="66855"/>
    <lineage>
        <taxon>Bacteria</taxon>
        <taxon>Bacillati</taxon>
        <taxon>Actinomycetota</taxon>
        <taxon>Actinomycetes</taxon>
        <taxon>Pseudonocardiales</taxon>
        <taxon>Pseudonocardiaceae</taxon>
        <taxon>Saccharothrix</taxon>
    </lineage>
</organism>
<evidence type="ECO:0000259" key="2">
    <source>
        <dbReference type="SMART" id="SM00860"/>
    </source>
</evidence>
<protein>
    <recommendedName>
        <fullName evidence="2">Knr4/Smi1-like domain-containing protein</fullName>
    </recommendedName>
</protein>